<keyword evidence="2" id="KW-1185">Reference proteome</keyword>
<evidence type="ECO:0000313" key="1">
    <source>
        <dbReference type="EMBL" id="SDP77240.1"/>
    </source>
</evidence>
<evidence type="ECO:0000313" key="2">
    <source>
        <dbReference type="Proteomes" id="UP000198646"/>
    </source>
</evidence>
<accession>A0ABY0T0J4</accession>
<comment type="caution">
    <text evidence="1">The sequence shown here is derived from an EMBL/GenBank/DDBJ whole genome shotgun (WGS) entry which is preliminary data.</text>
</comment>
<dbReference type="Proteomes" id="UP000198646">
    <property type="component" value="Unassembled WGS sequence"/>
</dbReference>
<dbReference type="Gene3D" id="2.130.10.10">
    <property type="entry name" value="YVTN repeat-like/Quinoprotein amine dehydrogenase"/>
    <property type="match status" value="2"/>
</dbReference>
<organism evidence="1 2">
    <name type="scientific">Sulfitobacter litoralis</name>
    <dbReference type="NCBI Taxonomy" id="335975"/>
    <lineage>
        <taxon>Bacteria</taxon>
        <taxon>Pseudomonadati</taxon>
        <taxon>Pseudomonadota</taxon>
        <taxon>Alphaproteobacteria</taxon>
        <taxon>Rhodobacterales</taxon>
        <taxon>Roseobacteraceae</taxon>
        <taxon>Sulfitobacter</taxon>
    </lineage>
</organism>
<proteinExistence type="predicted"/>
<dbReference type="EMBL" id="FNJD01000040">
    <property type="protein sequence ID" value="SDP77240.1"/>
    <property type="molecule type" value="Genomic_DNA"/>
</dbReference>
<protein>
    <recommendedName>
        <fullName evidence="3">Photosynthesis system II assembly factor Ycf48/Hcf136-like domain-containing protein</fullName>
    </recommendedName>
</protein>
<dbReference type="InterPro" id="IPR015943">
    <property type="entry name" value="WD40/YVTN_repeat-like_dom_sf"/>
</dbReference>
<sequence>MMKTIEMITEPNRRTVLAGMLGLGTIAVVPRFALAASDGETGAMAFDGDTVLVGGRTLRASADGGASWARREVPGQVLALATHRNRPGLVVAGLSTGGVAISGDGGATWRNGKAGLPAGGVTAIAIGSRDPDLIYAAIRGDGLYKSEDAGDTWALAMDRPWLDEAERDPLTLVSVDLETGMGGIWIYAGTELGLTRVPDCFCRWQDVQSGNAMDALVSGDVQPPENPLPEGRPVLSLASSPSVPDRLYAALPSGIWTSADGGVVWRQAAQEAASAIAVHPDDETYIAAIIGGEVKLSHDGGATWTATAAG</sequence>
<dbReference type="RefSeq" id="WP_237273197.1">
    <property type="nucleotide sequence ID" value="NZ_FNJD01000040.1"/>
</dbReference>
<name>A0ABY0T0J4_9RHOB</name>
<gene>
    <name evidence="1" type="ORF">SAMN04488512_14017</name>
</gene>
<reference evidence="1 2" key="1">
    <citation type="submission" date="2016-10" db="EMBL/GenBank/DDBJ databases">
        <authorList>
            <person name="Varghese N."/>
            <person name="Submissions S."/>
        </authorList>
    </citation>
    <scope>NUCLEOTIDE SEQUENCE [LARGE SCALE GENOMIC DNA]</scope>
    <source>
        <strain evidence="1 2">DSM 17584</strain>
    </source>
</reference>
<dbReference type="InterPro" id="IPR036278">
    <property type="entry name" value="Sialidase_sf"/>
</dbReference>
<dbReference type="SUPFAM" id="SSF50939">
    <property type="entry name" value="Sialidases"/>
    <property type="match status" value="1"/>
</dbReference>
<evidence type="ECO:0008006" key="3">
    <source>
        <dbReference type="Google" id="ProtNLM"/>
    </source>
</evidence>